<comment type="caution">
    <text evidence="2">The sequence shown here is derived from an EMBL/GenBank/DDBJ whole genome shotgun (WGS) entry which is preliminary data.</text>
</comment>
<dbReference type="PANTHER" id="PTHR12121">
    <property type="entry name" value="CARBON CATABOLITE REPRESSOR PROTEIN 4"/>
    <property type="match status" value="1"/>
</dbReference>
<evidence type="ECO:0000259" key="1">
    <source>
        <dbReference type="Pfam" id="PF03372"/>
    </source>
</evidence>
<organism evidence="2 3">
    <name type="scientific">Acanthosepion pharaonis</name>
    <name type="common">Pharaoh cuttlefish</name>
    <name type="synonym">Sepia pharaonis</name>
    <dbReference type="NCBI Taxonomy" id="158019"/>
    <lineage>
        <taxon>Eukaryota</taxon>
        <taxon>Metazoa</taxon>
        <taxon>Spiralia</taxon>
        <taxon>Lophotrochozoa</taxon>
        <taxon>Mollusca</taxon>
        <taxon>Cephalopoda</taxon>
        <taxon>Coleoidea</taxon>
        <taxon>Decapodiformes</taxon>
        <taxon>Sepiida</taxon>
        <taxon>Sepiina</taxon>
        <taxon>Sepiidae</taxon>
        <taxon>Acanthosepion</taxon>
    </lineage>
</organism>
<dbReference type="Gene3D" id="3.60.10.10">
    <property type="entry name" value="Endonuclease/exonuclease/phosphatase"/>
    <property type="match status" value="1"/>
</dbReference>
<dbReference type="InterPro" id="IPR036691">
    <property type="entry name" value="Endo/exonu/phosph_ase_sf"/>
</dbReference>
<proteinExistence type="predicted"/>
<dbReference type="GO" id="GO:0000175">
    <property type="term" value="F:3'-5'-RNA exonuclease activity"/>
    <property type="evidence" value="ECO:0007669"/>
    <property type="project" value="TreeGrafter"/>
</dbReference>
<dbReference type="PANTHER" id="PTHR12121:SF34">
    <property type="entry name" value="PROTEIN ANGEL"/>
    <property type="match status" value="1"/>
</dbReference>
<keyword evidence="3" id="KW-1185">Reference proteome</keyword>
<dbReference type="OrthoDB" id="10253982at2759"/>
<dbReference type="EMBL" id="CAHIKZ030000366">
    <property type="protein sequence ID" value="CAE1170549.1"/>
    <property type="molecule type" value="Genomic_DNA"/>
</dbReference>
<dbReference type="Proteomes" id="UP000597762">
    <property type="component" value="Unassembled WGS sequence"/>
</dbReference>
<reference evidence="2" key="1">
    <citation type="submission" date="2021-01" db="EMBL/GenBank/DDBJ databases">
        <authorList>
            <person name="Li R."/>
            <person name="Bekaert M."/>
        </authorList>
    </citation>
    <scope>NUCLEOTIDE SEQUENCE</scope>
    <source>
        <strain evidence="2">Farmed</strain>
    </source>
</reference>
<gene>
    <name evidence="2" type="ORF">SPHA_11143</name>
</gene>
<protein>
    <submittedName>
        <fullName evidence="2">ANGEL</fullName>
    </submittedName>
</protein>
<dbReference type="InterPro" id="IPR050410">
    <property type="entry name" value="CCR4/nocturin_mRNA_transcr"/>
</dbReference>
<sequence>MQPPEKRKHSSFIQEHLIVIDSSSSSEESSPCTSRKKYKKTLTRRWEWSDFGLKYRQKRSEYPGVEFSIMSYNLLAQDLLESHPHLYANSNWEVLLWEYRRARLLEEIDEHLPDIMCLQEVQCNHYDEFLKPKLEKRGYFGIYCKKSGNQSDGCATFFKVLKFELLNFRQFYRKSNKVAGGEKQAATITLKIWHYTL</sequence>
<evidence type="ECO:0000313" key="2">
    <source>
        <dbReference type="EMBL" id="CAE1170549.1"/>
    </source>
</evidence>
<feature type="domain" description="Endonuclease/exonuclease/phosphatase" evidence="1">
    <location>
        <begin position="93"/>
        <end position="161"/>
    </location>
</feature>
<dbReference type="AlphaFoldDB" id="A0A812B597"/>
<dbReference type="SUPFAM" id="SSF56219">
    <property type="entry name" value="DNase I-like"/>
    <property type="match status" value="1"/>
</dbReference>
<dbReference type="InterPro" id="IPR005135">
    <property type="entry name" value="Endo/exonuclease/phosphatase"/>
</dbReference>
<name>A0A812B597_ACAPH</name>
<dbReference type="Pfam" id="PF03372">
    <property type="entry name" value="Exo_endo_phos"/>
    <property type="match status" value="1"/>
</dbReference>
<evidence type="ECO:0000313" key="3">
    <source>
        <dbReference type="Proteomes" id="UP000597762"/>
    </source>
</evidence>
<accession>A0A812B597</accession>